<sequence length="58" mass="6988">MEIIARLESKFDEMLNKIKTLEEENQRLTALVEQETDNRRQVQSRIERLLERIEEQSG</sequence>
<accession>A0A1T4XJT4</accession>
<keyword evidence="1" id="KW-0175">Coiled coil</keyword>
<reference evidence="2 3" key="1">
    <citation type="submission" date="2017-02" db="EMBL/GenBank/DDBJ databases">
        <authorList>
            <person name="Peterson S.W."/>
        </authorList>
    </citation>
    <scope>NUCLEOTIDE SEQUENCE [LARGE SCALE GENOMIC DNA]</scope>
    <source>
        <strain evidence="2 3">DSM 16080</strain>
    </source>
</reference>
<organism evidence="2 3">
    <name type="scientific">Paucidesulfovibrio gracilis DSM 16080</name>
    <dbReference type="NCBI Taxonomy" id="1121449"/>
    <lineage>
        <taxon>Bacteria</taxon>
        <taxon>Pseudomonadati</taxon>
        <taxon>Thermodesulfobacteriota</taxon>
        <taxon>Desulfovibrionia</taxon>
        <taxon>Desulfovibrionales</taxon>
        <taxon>Desulfovibrionaceae</taxon>
        <taxon>Paucidesulfovibrio</taxon>
    </lineage>
</organism>
<evidence type="ECO:0000256" key="1">
    <source>
        <dbReference type="SAM" id="Coils"/>
    </source>
</evidence>
<keyword evidence="3" id="KW-1185">Reference proteome</keyword>
<dbReference type="EMBL" id="FUYC01000011">
    <property type="protein sequence ID" value="SKA89673.1"/>
    <property type="molecule type" value="Genomic_DNA"/>
</dbReference>
<dbReference type="STRING" id="1121449.SAMN02745704_02165"/>
<protein>
    <submittedName>
        <fullName evidence="2">Cell division protein ZapB</fullName>
    </submittedName>
</protein>
<feature type="coiled-coil region" evidence="1">
    <location>
        <begin position="4"/>
        <end position="52"/>
    </location>
</feature>
<gene>
    <name evidence="2" type="ORF">SAMN02745704_02165</name>
</gene>
<dbReference type="Proteomes" id="UP000190027">
    <property type="component" value="Unassembled WGS sequence"/>
</dbReference>
<keyword evidence="2" id="KW-0131">Cell cycle</keyword>
<proteinExistence type="predicted"/>
<evidence type="ECO:0000313" key="3">
    <source>
        <dbReference type="Proteomes" id="UP000190027"/>
    </source>
</evidence>
<name>A0A1T4XJT4_9BACT</name>
<dbReference type="AlphaFoldDB" id="A0A1T4XJT4"/>
<keyword evidence="2" id="KW-0132">Cell division</keyword>
<dbReference type="RefSeq" id="WP_200806797.1">
    <property type="nucleotide sequence ID" value="NZ_FUYC01000011.1"/>
</dbReference>
<evidence type="ECO:0000313" key="2">
    <source>
        <dbReference type="EMBL" id="SKA89673.1"/>
    </source>
</evidence>
<dbReference type="GO" id="GO:0051301">
    <property type="term" value="P:cell division"/>
    <property type="evidence" value="ECO:0007669"/>
    <property type="project" value="UniProtKB-KW"/>
</dbReference>